<evidence type="ECO:0000313" key="2">
    <source>
        <dbReference type="EMBL" id="CAL5219338.1"/>
    </source>
</evidence>
<reference evidence="2 3" key="1">
    <citation type="submission" date="2024-06" db="EMBL/GenBank/DDBJ databases">
        <authorList>
            <person name="Kraege A."/>
            <person name="Thomma B."/>
        </authorList>
    </citation>
    <scope>NUCLEOTIDE SEQUENCE [LARGE SCALE GENOMIC DNA]</scope>
</reference>
<feature type="region of interest" description="Disordered" evidence="1">
    <location>
        <begin position="334"/>
        <end position="434"/>
    </location>
</feature>
<dbReference type="Proteomes" id="UP001497392">
    <property type="component" value="Unassembled WGS sequence"/>
</dbReference>
<organism evidence="2 3">
    <name type="scientific">Coccomyxa viridis</name>
    <dbReference type="NCBI Taxonomy" id="1274662"/>
    <lineage>
        <taxon>Eukaryota</taxon>
        <taxon>Viridiplantae</taxon>
        <taxon>Chlorophyta</taxon>
        <taxon>core chlorophytes</taxon>
        <taxon>Trebouxiophyceae</taxon>
        <taxon>Trebouxiophyceae incertae sedis</taxon>
        <taxon>Coccomyxaceae</taxon>
        <taxon>Coccomyxa</taxon>
    </lineage>
</organism>
<feature type="compositionally biased region" description="Basic and acidic residues" evidence="1">
    <location>
        <begin position="543"/>
        <end position="553"/>
    </location>
</feature>
<feature type="compositionally biased region" description="Low complexity" evidence="1">
    <location>
        <begin position="736"/>
        <end position="745"/>
    </location>
</feature>
<feature type="region of interest" description="Disordered" evidence="1">
    <location>
        <begin position="145"/>
        <end position="198"/>
    </location>
</feature>
<sequence>MHVYYFSFAARGPEATGADMLTTAPLSIMQIAYPCKRTRRSGQQHISMAGSLTAPGSQRLQAAAFKPEPATLSAHPSVAGCSPAASVAVRATDCEGAITVSASQLRLQGSAAAQQLDQLCGQRLAPNLLTHGSSGLLACSVVEPKTPAETPPQLTRAFTAEGPNSCRASPQQPGIDAPSSAQADAAQGRARQGAQMHGSQLGIGIVQESRSASAKKQGLSSTKKAPKLALRIVPKDTETAEQIEAQGMLAYFELSCRGHKPMAALAAALEGQWGEVHRYSGHRMLLWGALGAVPVLCWGPLSPPEVTVGDIHRTLGQPQPFSLSYTLKAPAAAEPEAASVPSPGAAIPDQHDVSHSAQHMDPPLQPSSMLSSSPTDQAGADADMPEDAVQAQGSPDGHISYAEAPEPSEAGMEESLAHLEPSSEKKAEPQGPSVHVEPVAAVFSASIGAAREEASLSSLDLFRPGATCSGFGTRLGLFRQGATCPGFETSFSGLFGHKQLLPEQDKPMGSSADSQPQITAAPSIAGQPCRDSAQAMGGIDKGEVCTEDSEHSNSRSGKQAEATGSQKEPMSFAGAFSKACKRKQPSRLSKKSKGAQATTVDGVSPEQPEEGSRQQDKRASKRKQKKSAAEESSQPPAPGRRMGNLPGGIFSEHTLAGLADGVPSHPSTASQLPFNAAGDLPDNLPAEPLMFWPPSNQDAPSDAEQPAQGSEAPAQLEDFQPSQLGSLLGNGNSWDAAPGAGSAAAGAAFCTERPFAELFAREVI</sequence>
<accession>A0ABP1FHC9</accession>
<feature type="compositionally biased region" description="Low complexity" evidence="1">
    <location>
        <begin position="176"/>
        <end position="195"/>
    </location>
</feature>
<feature type="compositionally biased region" description="Low complexity" evidence="1">
    <location>
        <begin position="334"/>
        <end position="346"/>
    </location>
</feature>
<feature type="compositionally biased region" description="Basic and acidic residues" evidence="1">
    <location>
        <begin position="415"/>
        <end position="428"/>
    </location>
</feature>
<name>A0ABP1FHC9_9CHLO</name>
<protein>
    <submittedName>
        <fullName evidence="2">G1152 protein</fullName>
    </submittedName>
</protein>
<feature type="compositionally biased region" description="Basic residues" evidence="1">
    <location>
        <begin position="579"/>
        <end position="593"/>
    </location>
</feature>
<dbReference type="EMBL" id="CAXHTA020000002">
    <property type="protein sequence ID" value="CAL5219338.1"/>
    <property type="molecule type" value="Genomic_DNA"/>
</dbReference>
<feature type="compositionally biased region" description="Low complexity" evidence="1">
    <location>
        <begin position="360"/>
        <end position="377"/>
    </location>
</feature>
<comment type="caution">
    <text evidence="2">The sequence shown here is derived from an EMBL/GenBank/DDBJ whole genome shotgun (WGS) entry which is preliminary data.</text>
</comment>
<feature type="compositionally biased region" description="Polar residues" evidence="1">
    <location>
        <begin position="554"/>
        <end position="568"/>
    </location>
</feature>
<evidence type="ECO:0000256" key="1">
    <source>
        <dbReference type="SAM" id="MobiDB-lite"/>
    </source>
</evidence>
<keyword evidence="3" id="KW-1185">Reference proteome</keyword>
<evidence type="ECO:0000313" key="3">
    <source>
        <dbReference type="Proteomes" id="UP001497392"/>
    </source>
</evidence>
<feature type="compositionally biased region" description="Polar residues" evidence="1">
    <location>
        <begin position="720"/>
        <end position="733"/>
    </location>
</feature>
<feature type="region of interest" description="Disordered" evidence="1">
    <location>
        <begin position="543"/>
        <end position="745"/>
    </location>
</feature>
<gene>
    <name evidence="2" type="primary">g1152</name>
    <name evidence="2" type="ORF">VP750_LOCUS997</name>
</gene>
<proteinExistence type="predicted"/>